<evidence type="ECO:0000313" key="1">
    <source>
        <dbReference type="EMBL" id="KAF6820581.1"/>
    </source>
</evidence>
<protein>
    <submittedName>
        <fullName evidence="1">Ankyrin and het domain protein</fullName>
    </submittedName>
</protein>
<sequence length="65" mass="7459">MHRFPAPVLNPVDNLSRLFYIFDAVAREDFAALTLERLLDSFASFESFDPRDGIYAFLSMASDLR</sequence>
<evidence type="ECO:0000313" key="2">
    <source>
        <dbReference type="Proteomes" id="UP000654918"/>
    </source>
</evidence>
<keyword evidence="2" id="KW-1185">Reference proteome</keyword>
<dbReference type="AlphaFoldDB" id="A0A8H6JXG4"/>
<dbReference type="Proteomes" id="UP000654918">
    <property type="component" value="Unassembled WGS sequence"/>
</dbReference>
<feature type="non-terminal residue" evidence="1">
    <location>
        <position position="65"/>
    </location>
</feature>
<accession>A0A8H6JXG4</accession>
<gene>
    <name evidence="1" type="ORF">CPLU01_12724</name>
</gene>
<organism evidence="1 2">
    <name type="scientific">Colletotrichum plurivorum</name>
    <dbReference type="NCBI Taxonomy" id="2175906"/>
    <lineage>
        <taxon>Eukaryota</taxon>
        <taxon>Fungi</taxon>
        <taxon>Dikarya</taxon>
        <taxon>Ascomycota</taxon>
        <taxon>Pezizomycotina</taxon>
        <taxon>Sordariomycetes</taxon>
        <taxon>Hypocreomycetidae</taxon>
        <taxon>Glomerellales</taxon>
        <taxon>Glomerellaceae</taxon>
        <taxon>Colletotrichum</taxon>
        <taxon>Colletotrichum orchidearum species complex</taxon>
    </lineage>
</organism>
<name>A0A8H6JXG4_9PEZI</name>
<proteinExistence type="predicted"/>
<comment type="caution">
    <text evidence="1">The sequence shown here is derived from an EMBL/GenBank/DDBJ whole genome shotgun (WGS) entry which is preliminary data.</text>
</comment>
<reference evidence="1" key="1">
    <citation type="journal article" date="2020" name="Phytopathology">
        <title>Genome Sequence Resources of Colletotrichum truncatum, C. plurivorum, C. musicola, and C. sojae: Four Species Pathogenic to Soybean (Glycine max).</title>
        <authorList>
            <person name="Rogerio F."/>
            <person name="Boufleur T.R."/>
            <person name="Ciampi-Guillardi M."/>
            <person name="Sukno S.A."/>
            <person name="Thon M.R."/>
            <person name="Massola Junior N.S."/>
            <person name="Baroncelli R."/>
        </authorList>
    </citation>
    <scope>NUCLEOTIDE SEQUENCE</scope>
    <source>
        <strain evidence="1">LFN00145</strain>
    </source>
</reference>
<dbReference type="EMBL" id="WIGO01000270">
    <property type="protein sequence ID" value="KAF6820581.1"/>
    <property type="molecule type" value="Genomic_DNA"/>
</dbReference>